<feature type="compositionally biased region" description="Acidic residues" evidence="20">
    <location>
        <begin position="1500"/>
        <end position="1511"/>
    </location>
</feature>
<evidence type="ECO:0000259" key="21">
    <source>
        <dbReference type="PROSITE" id="PS51192"/>
    </source>
</evidence>
<dbReference type="InterPro" id="IPR000330">
    <property type="entry name" value="SNF2_N"/>
</dbReference>
<dbReference type="GO" id="GO:0016887">
    <property type="term" value="F:ATP hydrolysis activity"/>
    <property type="evidence" value="ECO:0007669"/>
    <property type="project" value="TreeGrafter"/>
</dbReference>
<dbReference type="GO" id="GO:0006338">
    <property type="term" value="P:chromatin remodeling"/>
    <property type="evidence" value="ECO:0007669"/>
    <property type="project" value="TreeGrafter"/>
</dbReference>
<evidence type="ECO:0000256" key="20">
    <source>
        <dbReference type="SAM" id="MobiDB-lite"/>
    </source>
</evidence>
<evidence type="ECO:0000256" key="8">
    <source>
        <dbReference type="ARBA" id="ARBA00022840"/>
    </source>
</evidence>
<dbReference type="GO" id="GO:0042393">
    <property type="term" value="F:histone binding"/>
    <property type="evidence" value="ECO:0007669"/>
    <property type="project" value="TreeGrafter"/>
</dbReference>
<dbReference type="GO" id="GO:0003677">
    <property type="term" value="F:DNA binding"/>
    <property type="evidence" value="ECO:0007669"/>
    <property type="project" value="UniProtKB-KW"/>
</dbReference>
<keyword evidence="12" id="KW-0010">Activator</keyword>
<dbReference type="GO" id="GO:0003678">
    <property type="term" value="F:DNA helicase activity"/>
    <property type="evidence" value="ECO:0007669"/>
    <property type="project" value="UniProtKB-EC"/>
</dbReference>
<feature type="compositionally biased region" description="Acidic residues" evidence="20">
    <location>
        <begin position="234"/>
        <end position="253"/>
    </location>
</feature>
<evidence type="ECO:0000256" key="4">
    <source>
        <dbReference type="ARBA" id="ARBA00012551"/>
    </source>
</evidence>
<evidence type="ECO:0000256" key="19">
    <source>
        <dbReference type="SAM" id="Coils"/>
    </source>
</evidence>
<dbReference type="STRING" id="983967.A0A1E4T442"/>
<feature type="region of interest" description="Disordered" evidence="20">
    <location>
        <begin position="499"/>
        <end position="699"/>
    </location>
</feature>
<feature type="compositionally biased region" description="Polar residues" evidence="20">
    <location>
        <begin position="597"/>
        <end position="607"/>
    </location>
</feature>
<keyword evidence="8" id="KW-0067">ATP-binding</keyword>
<keyword evidence="13" id="KW-0804">Transcription</keyword>
<dbReference type="Gene3D" id="3.40.50.300">
    <property type="entry name" value="P-loop containing nucleotide triphosphate hydrolases"/>
    <property type="match status" value="1"/>
</dbReference>
<feature type="compositionally biased region" description="Polar residues" evidence="20">
    <location>
        <begin position="1466"/>
        <end position="1480"/>
    </location>
</feature>
<evidence type="ECO:0000256" key="14">
    <source>
        <dbReference type="ARBA" id="ARBA00023242"/>
    </source>
</evidence>
<feature type="domain" description="Helicase ATP-binding" evidence="21">
    <location>
        <begin position="721"/>
        <end position="886"/>
    </location>
</feature>
<dbReference type="SUPFAM" id="SSF52540">
    <property type="entry name" value="P-loop containing nucleoside triphosphate hydrolases"/>
    <property type="match status" value="2"/>
</dbReference>
<keyword evidence="19" id="KW-0175">Coiled coil</keyword>
<evidence type="ECO:0000256" key="18">
    <source>
        <dbReference type="ARBA" id="ARBA00074297"/>
    </source>
</evidence>
<evidence type="ECO:0000256" key="17">
    <source>
        <dbReference type="ARBA" id="ARBA00047995"/>
    </source>
</evidence>
<comment type="subcellular location">
    <subcellularLocation>
        <location evidence="1">Nucleus</location>
    </subcellularLocation>
</comment>
<keyword evidence="11" id="KW-0238">DNA-binding</keyword>
<feature type="compositionally biased region" description="Acidic residues" evidence="20">
    <location>
        <begin position="582"/>
        <end position="592"/>
    </location>
</feature>
<dbReference type="SMART" id="SM00490">
    <property type="entry name" value="HELICc"/>
    <property type="match status" value="1"/>
</dbReference>
<gene>
    <name evidence="24" type="ORF">CANARDRAFT_185964</name>
</gene>
<evidence type="ECO:0000256" key="10">
    <source>
        <dbReference type="ARBA" id="ARBA00023015"/>
    </source>
</evidence>
<dbReference type="InterPro" id="IPR050520">
    <property type="entry name" value="INO80/SWR1_helicase"/>
</dbReference>
<dbReference type="OrthoDB" id="372624at2759"/>
<keyword evidence="14" id="KW-0539">Nucleus</keyword>
<keyword evidence="9" id="KW-0156">Chromatin regulator</keyword>
<dbReference type="EC" id="3.6.4.12" evidence="4"/>
<feature type="domain" description="HSA" evidence="23">
    <location>
        <begin position="377"/>
        <end position="449"/>
    </location>
</feature>
<feature type="non-terminal residue" evidence="24">
    <location>
        <position position="1"/>
    </location>
</feature>
<dbReference type="PANTHER" id="PTHR45685">
    <property type="entry name" value="HELICASE SRCAP-RELATED"/>
    <property type="match status" value="1"/>
</dbReference>
<dbReference type="InterPro" id="IPR049730">
    <property type="entry name" value="SNF2/RAD54-like_C"/>
</dbReference>
<dbReference type="InterPro" id="IPR038718">
    <property type="entry name" value="SNF2-like_sf"/>
</dbReference>
<dbReference type="PROSITE" id="PS51194">
    <property type="entry name" value="HELICASE_CTER"/>
    <property type="match status" value="1"/>
</dbReference>
<dbReference type="PANTHER" id="PTHR45685:SF1">
    <property type="entry name" value="HELICASE SRCAP"/>
    <property type="match status" value="1"/>
</dbReference>
<evidence type="ECO:0000256" key="9">
    <source>
        <dbReference type="ARBA" id="ARBA00022853"/>
    </source>
</evidence>
<dbReference type="FunFam" id="3.40.50.300:FF:000655">
    <property type="entry name" value="Protein PHOTOPERIOD-INDEPENDENT EARLY FLOWERING 1"/>
    <property type="match status" value="1"/>
</dbReference>
<evidence type="ECO:0000256" key="11">
    <source>
        <dbReference type="ARBA" id="ARBA00023125"/>
    </source>
</evidence>
<feature type="compositionally biased region" description="Acidic residues" evidence="20">
    <location>
        <begin position="179"/>
        <end position="191"/>
    </location>
</feature>
<dbReference type="Gene3D" id="3.40.50.10810">
    <property type="entry name" value="Tandem AAA-ATPase domain"/>
    <property type="match status" value="1"/>
</dbReference>
<sequence length="1531" mass="176974">KRRRSSARVREIPNYNVTNKQRLPSTPTSSASSKSKKLIDPNEIVLDSDEIPSCFKQSPTILKNNLADIITAQNPLVQEYYHLTNFTSLVYYKPDEPKQPENFDSFLDSHSLWPKIDQETLGRRSRRVVEHSDPLRMEVEKILELRKKEATQRQKLELQRLKALEESKIKKEEVIKVEEESDEEQGEDIEDEKQNQIVKSKGSNYAKKSPTSAPKSPRQKKKAGKEKSIKQEEQELVEEEIMDESENESDYDSDISIPSFPPSVKLPKMIHFKFDVKPQVVTHPSHVTEPKFESLTDYLNSYKGTIEEPGRDLSVEEYNEYLESQVQLIKKIKAGIDSKLLRLDLEENVFRNVPAGAREPTMIKKNLQYNQNYYKQVSEPFRLRNDLTHHDHLVAHGVRSAKLIHDSRNSKMQKCRKIAGMIETHFKRLSQEEERNQREYEKKMIKLARETAKEVKKYWSRAAKAYEVLQQYERERERAVKSKEQLSKILDHSTKVLGAQLTKSSNTPEPNGVNSDEDEDGDEVNIDSDSQSEDENMSSSSVENEEEDNKERNIELQDDSKLTVEELREKYRGLENNTTLADSDDDIVDQLTEEQRQNLLENESTDPILNEDEDSDDSMDDSDDSMADSDDESGSSEGEDDLEEENEENKKSVGLSSLFGNPVEESEDESIYSENNNDTPSSSPKEEPEEIQGTSIPDVPYPVLLRGNLRIYQKQGLNWMASLYNNGTNGILADEMGLGKTIQTISLISYLACEKNVWGPHLIVVPTSVMLNWEMEFKRFAPGFKVLTYYGSPQQRKEKRKGWNTPDTFHVCITSYQLVVQDQQVFKRKKWKYMILDEAHNIKNFRSQRWNALLNFNTEHRLLLTGTPLQNNIMELWSLLYFLMPSTKASQTMPDGFANLMDFQQWFGKPVDKIIQGGGYASIQDDGETKETVNKLHQVLRPYLLRRLKQDVEKQMPAKHEHIVYCRLSARQRLLYYGFMNRAQTKESLASGNYLSIINCLMQLRKVCNHPDLFEVRPILTSFSMNKSVASNFEIKELIVRKNLRQFDVEKVDLQFLNLLPVNNLKFNSFHVDSLRKISASNMFKKQCSEIQENMKPVEPNFSDLEKFYEYLSYKEQSDLLDLFKQRLYTNDQNCNKEQMYSSNLIELLTIDRYSKQDWNQLEELKIVKSIETRASDMYDSIDKYSFITPKAVTQDMIDLTLPSELQQQLRNSKQITNPFHHSQIKMSITFPDKSLLQYDCGKLQRLATLLQDIIPKGHRVLIFTQMTKVLDILEKFMNYNGYKYMRLDGATKIEDRQLLTERFNKDTKIKCFILSTRSGGLGINLTGADTVIFYDSDWNPAMDKQCQDRCHRIGQTRDVHIYRFVTESTIESNILLKANQKRQLDNVIIQDGDFTTDYFSKITVQDMIGQDIGESGNKLLMGSGSSSEFSKVLEQAEDVEDAKAAKVALKEANIDNEDFDEDGKSTSNGDLNNDVSGRSTVEPGENGNGQTNVDKKEVEYDDEDYEDDDGGTEHIERYMLRFISNGFYYD</sequence>
<name>A0A1E4T442_9ASCO</name>
<keyword evidence="7" id="KW-0347">Helicase</keyword>
<dbReference type="InterPro" id="IPR014012">
    <property type="entry name" value="HSA_dom"/>
</dbReference>
<proteinExistence type="inferred from homology"/>
<keyword evidence="6" id="KW-0378">Hydrolase</keyword>
<evidence type="ECO:0000313" key="25">
    <source>
        <dbReference type="Proteomes" id="UP000094801"/>
    </source>
</evidence>
<comment type="catalytic activity">
    <reaction evidence="17">
        <text>ATP + H2O = ADP + phosphate + H(+)</text>
        <dbReference type="Rhea" id="RHEA:13065"/>
        <dbReference type="ChEBI" id="CHEBI:15377"/>
        <dbReference type="ChEBI" id="CHEBI:15378"/>
        <dbReference type="ChEBI" id="CHEBI:30616"/>
        <dbReference type="ChEBI" id="CHEBI:43474"/>
        <dbReference type="ChEBI" id="CHEBI:456216"/>
        <dbReference type="EC" id="3.6.4.12"/>
    </reaction>
</comment>
<evidence type="ECO:0000256" key="6">
    <source>
        <dbReference type="ARBA" id="ARBA00022801"/>
    </source>
</evidence>
<comment type="function">
    <text evidence="15">Catalytic component of the SWR1 complex which mediates the ATP-dependent exchange of histone H2A for the H2A variant HZT1 leading to transcriptional regulation of selected genes by chromatin remodeling.</text>
</comment>
<evidence type="ECO:0000256" key="12">
    <source>
        <dbReference type="ARBA" id="ARBA00023159"/>
    </source>
</evidence>
<evidence type="ECO:0000259" key="23">
    <source>
        <dbReference type="PROSITE" id="PS51204"/>
    </source>
</evidence>
<evidence type="ECO:0000256" key="3">
    <source>
        <dbReference type="ARBA" id="ARBA00011826"/>
    </source>
</evidence>
<dbReference type="Pfam" id="PF07529">
    <property type="entry name" value="HSA"/>
    <property type="match status" value="1"/>
</dbReference>
<evidence type="ECO:0000256" key="13">
    <source>
        <dbReference type="ARBA" id="ARBA00023163"/>
    </source>
</evidence>
<dbReference type="Pfam" id="PF00176">
    <property type="entry name" value="SNF2-rel_dom"/>
    <property type="match status" value="1"/>
</dbReference>
<feature type="region of interest" description="Disordered" evidence="20">
    <location>
        <begin position="1457"/>
        <end position="1513"/>
    </location>
</feature>
<feature type="non-terminal residue" evidence="24">
    <location>
        <position position="1531"/>
    </location>
</feature>
<dbReference type="CDD" id="cd18003">
    <property type="entry name" value="DEXQc_SRCAP"/>
    <property type="match status" value="1"/>
</dbReference>
<organism evidence="24 25">
    <name type="scientific">[Candida] arabinofermentans NRRL YB-2248</name>
    <dbReference type="NCBI Taxonomy" id="983967"/>
    <lineage>
        <taxon>Eukaryota</taxon>
        <taxon>Fungi</taxon>
        <taxon>Dikarya</taxon>
        <taxon>Ascomycota</taxon>
        <taxon>Saccharomycotina</taxon>
        <taxon>Pichiomycetes</taxon>
        <taxon>Pichiales</taxon>
        <taxon>Pichiaceae</taxon>
        <taxon>Ogataea</taxon>
        <taxon>Ogataea/Candida clade</taxon>
    </lineage>
</organism>
<dbReference type="SMART" id="SM00487">
    <property type="entry name" value="DEXDc"/>
    <property type="match status" value="1"/>
</dbReference>
<dbReference type="GO" id="GO:0000812">
    <property type="term" value="C:Swr1 complex"/>
    <property type="evidence" value="ECO:0007669"/>
    <property type="project" value="TreeGrafter"/>
</dbReference>
<dbReference type="FunFam" id="3.40.50.10810:FF:000005">
    <property type="entry name" value="Photoperiod-independent early flowering 1"/>
    <property type="match status" value="1"/>
</dbReference>
<feature type="compositionally biased region" description="Low complexity" evidence="20">
    <location>
        <begin position="24"/>
        <end position="33"/>
    </location>
</feature>
<dbReference type="InterPro" id="IPR001650">
    <property type="entry name" value="Helicase_C-like"/>
</dbReference>
<evidence type="ECO:0000256" key="16">
    <source>
        <dbReference type="ARBA" id="ARBA00040599"/>
    </source>
</evidence>
<keyword evidence="5" id="KW-0547">Nucleotide-binding</keyword>
<comment type="similarity">
    <text evidence="2">Belongs to the SNF2/RAD54 helicase family. SWR1 subfamily.</text>
</comment>
<keyword evidence="10" id="KW-0805">Transcription regulation</keyword>
<protein>
    <recommendedName>
        <fullName evidence="16">Helicase SWR1</fullName>
        <ecNumber evidence="4">3.6.4.12</ecNumber>
    </recommendedName>
    <alternativeName>
        <fullName evidence="18">Helicase swr1</fullName>
    </alternativeName>
</protein>
<keyword evidence="25" id="KW-1185">Reference proteome</keyword>
<feature type="compositionally biased region" description="Acidic residues" evidence="20">
    <location>
        <begin position="515"/>
        <end position="536"/>
    </location>
</feature>
<evidence type="ECO:0000313" key="24">
    <source>
        <dbReference type="EMBL" id="ODV86492.1"/>
    </source>
</evidence>
<dbReference type="Pfam" id="PF00271">
    <property type="entry name" value="Helicase_C"/>
    <property type="match status" value="1"/>
</dbReference>
<dbReference type="GO" id="GO:0005524">
    <property type="term" value="F:ATP binding"/>
    <property type="evidence" value="ECO:0007669"/>
    <property type="project" value="UniProtKB-KW"/>
</dbReference>
<dbReference type="EMBL" id="KV453850">
    <property type="protein sequence ID" value="ODV86492.1"/>
    <property type="molecule type" value="Genomic_DNA"/>
</dbReference>
<accession>A0A1E4T442</accession>
<evidence type="ECO:0000259" key="22">
    <source>
        <dbReference type="PROSITE" id="PS51194"/>
    </source>
</evidence>
<feature type="compositionally biased region" description="Basic and acidic residues" evidence="20">
    <location>
        <begin position="549"/>
        <end position="573"/>
    </location>
</feature>
<dbReference type="InterPro" id="IPR014001">
    <property type="entry name" value="Helicase_ATP-bd"/>
</dbReference>
<evidence type="ECO:0000256" key="5">
    <source>
        <dbReference type="ARBA" id="ARBA00022741"/>
    </source>
</evidence>
<feature type="compositionally biased region" description="Acidic residues" evidence="20">
    <location>
        <begin position="609"/>
        <end position="647"/>
    </location>
</feature>
<reference evidence="25" key="1">
    <citation type="submission" date="2016-04" db="EMBL/GenBank/DDBJ databases">
        <title>Comparative genomics of biotechnologically important yeasts.</title>
        <authorList>
            <consortium name="DOE Joint Genome Institute"/>
            <person name="Riley R."/>
            <person name="Haridas S."/>
            <person name="Wolfe K.H."/>
            <person name="Lopes M.R."/>
            <person name="Hittinger C.T."/>
            <person name="Goker M."/>
            <person name="Salamov A."/>
            <person name="Wisecaver J."/>
            <person name="Long T.M."/>
            <person name="Aerts A.L."/>
            <person name="Barry K."/>
            <person name="Choi C."/>
            <person name="Clum A."/>
            <person name="Coughlan A.Y."/>
            <person name="Deshpande S."/>
            <person name="Douglass A.P."/>
            <person name="Hanson S.J."/>
            <person name="Klenk H.-P."/>
            <person name="Labutti K."/>
            <person name="Lapidus A."/>
            <person name="Lindquist E."/>
            <person name="Lipzen A."/>
            <person name="Meier-Kolthoff J.P."/>
            <person name="Ohm R.A."/>
            <person name="Otillar R.P."/>
            <person name="Pangilinan J."/>
            <person name="Peng Y."/>
            <person name="Rokas A."/>
            <person name="Rosa C.A."/>
            <person name="Scheuner C."/>
            <person name="Sibirny A.A."/>
            <person name="Slot J.C."/>
            <person name="Stielow J.B."/>
            <person name="Sun H."/>
            <person name="Kurtzman C.P."/>
            <person name="Blackwell M."/>
            <person name="Grigoriev I.V."/>
            <person name="Jeffries T.W."/>
        </authorList>
    </citation>
    <scope>NUCLEOTIDE SEQUENCE [LARGE SCALE GENOMIC DNA]</scope>
    <source>
        <strain evidence="25">NRRL YB-2248</strain>
    </source>
</reference>
<evidence type="ECO:0000256" key="1">
    <source>
        <dbReference type="ARBA" id="ARBA00004123"/>
    </source>
</evidence>
<evidence type="ECO:0000256" key="2">
    <source>
        <dbReference type="ARBA" id="ARBA00009220"/>
    </source>
</evidence>
<dbReference type="PROSITE" id="PS51204">
    <property type="entry name" value="HSA"/>
    <property type="match status" value="1"/>
</dbReference>
<dbReference type="CDD" id="cd18793">
    <property type="entry name" value="SF2_C_SNF"/>
    <property type="match status" value="1"/>
</dbReference>
<evidence type="ECO:0000256" key="15">
    <source>
        <dbReference type="ARBA" id="ARBA00037570"/>
    </source>
</evidence>
<evidence type="ECO:0000256" key="7">
    <source>
        <dbReference type="ARBA" id="ARBA00022806"/>
    </source>
</evidence>
<feature type="domain" description="Helicase C-terminal" evidence="22">
    <location>
        <begin position="1243"/>
        <end position="1396"/>
    </location>
</feature>
<dbReference type="PROSITE" id="PS51192">
    <property type="entry name" value="HELICASE_ATP_BIND_1"/>
    <property type="match status" value="1"/>
</dbReference>
<comment type="subunit">
    <text evidence="3">Component of the SWR1 chromatin-remodeling complex.</text>
</comment>
<feature type="region of interest" description="Disordered" evidence="20">
    <location>
        <begin position="1"/>
        <end position="37"/>
    </location>
</feature>
<dbReference type="Gene3D" id="1.20.120.850">
    <property type="entry name" value="SWI2/SNF2 ATPases, N-terminal domain"/>
    <property type="match status" value="1"/>
</dbReference>
<dbReference type="InterPro" id="IPR027417">
    <property type="entry name" value="P-loop_NTPase"/>
</dbReference>
<feature type="region of interest" description="Disordered" evidence="20">
    <location>
        <begin position="176"/>
        <end position="255"/>
    </location>
</feature>
<feature type="coiled-coil region" evidence="19">
    <location>
        <begin position="430"/>
        <end position="489"/>
    </location>
</feature>
<dbReference type="Proteomes" id="UP000094801">
    <property type="component" value="Unassembled WGS sequence"/>
</dbReference>
<feature type="compositionally biased region" description="Polar residues" evidence="20">
    <location>
        <begin position="501"/>
        <end position="514"/>
    </location>
</feature>